<gene>
    <name evidence="1" type="ORF">IAC07_05465</name>
</gene>
<evidence type="ECO:0000313" key="2">
    <source>
        <dbReference type="Proteomes" id="UP000771749"/>
    </source>
</evidence>
<evidence type="ECO:0000313" key="1">
    <source>
        <dbReference type="EMBL" id="MBO8454157.1"/>
    </source>
</evidence>
<dbReference type="Proteomes" id="UP000771749">
    <property type="component" value="Unassembled WGS sequence"/>
</dbReference>
<protein>
    <submittedName>
        <fullName evidence="1">Uncharacterized protein</fullName>
    </submittedName>
</protein>
<reference evidence="1" key="2">
    <citation type="journal article" date="2021" name="PeerJ">
        <title>Extensive microbial diversity within the chicken gut microbiome revealed by metagenomics and culture.</title>
        <authorList>
            <person name="Gilroy R."/>
            <person name="Ravi A."/>
            <person name="Getino M."/>
            <person name="Pursley I."/>
            <person name="Horton D.L."/>
            <person name="Alikhan N.F."/>
            <person name="Baker D."/>
            <person name="Gharbi K."/>
            <person name="Hall N."/>
            <person name="Watson M."/>
            <person name="Adriaenssens E.M."/>
            <person name="Foster-Nyarko E."/>
            <person name="Jarju S."/>
            <person name="Secka A."/>
            <person name="Antonio M."/>
            <person name="Oren A."/>
            <person name="Chaudhuri R.R."/>
            <person name="La Ragione R."/>
            <person name="Hildebrand F."/>
            <person name="Pallen M.J."/>
        </authorList>
    </citation>
    <scope>NUCLEOTIDE SEQUENCE</scope>
    <source>
        <strain evidence="1">F1-3629</strain>
    </source>
</reference>
<dbReference type="PROSITE" id="PS51257">
    <property type="entry name" value="PROKAR_LIPOPROTEIN"/>
    <property type="match status" value="1"/>
</dbReference>
<dbReference type="AlphaFoldDB" id="A0A940DR44"/>
<reference evidence="1" key="1">
    <citation type="submission" date="2020-10" db="EMBL/GenBank/DDBJ databases">
        <authorList>
            <person name="Gilroy R."/>
        </authorList>
    </citation>
    <scope>NUCLEOTIDE SEQUENCE</scope>
    <source>
        <strain evidence="1">F1-3629</strain>
    </source>
</reference>
<comment type="caution">
    <text evidence="1">The sequence shown here is derived from an EMBL/GenBank/DDBJ whole genome shotgun (WGS) entry which is preliminary data.</text>
</comment>
<organism evidence="1 2">
    <name type="scientific">Candidatus Cryptobacteroides gallistercoris</name>
    <dbReference type="NCBI Taxonomy" id="2840765"/>
    <lineage>
        <taxon>Bacteria</taxon>
        <taxon>Pseudomonadati</taxon>
        <taxon>Bacteroidota</taxon>
        <taxon>Bacteroidia</taxon>
        <taxon>Bacteroidales</taxon>
        <taxon>Candidatus Cryptobacteroides</taxon>
    </lineage>
</organism>
<sequence length="185" mass="20092">MSAKAECLRAAGASFLQHLLLPLLVLLVPLVSGCSPHAAPAHRIPVPAVELTGEDGGLYNMEFTVKDTRTSCMLAVKKTGSSVRASAVTWFGMSLFDVVVGEGGMQVMSCADFLERKPLLRLLENNLRCIFIDSGRIVREGEDFWTSRSSGLVCTRHGFPDGSLRKVSVRHRLSGICMELTAADR</sequence>
<name>A0A940DR44_9BACT</name>
<proteinExistence type="predicted"/>
<dbReference type="EMBL" id="JADIMJ010000081">
    <property type="protein sequence ID" value="MBO8454157.1"/>
    <property type="molecule type" value="Genomic_DNA"/>
</dbReference>
<accession>A0A940DR44</accession>